<evidence type="ECO:0000256" key="1">
    <source>
        <dbReference type="SAM" id="SignalP"/>
    </source>
</evidence>
<dbReference type="Proteomes" id="UP001356427">
    <property type="component" value="Unassembled WGS sequence"/>
</dbReference>
<reference evidence="2 3" key="1">
    <citation type="submission" date="2021-04" db="EMBL/GenBank/DDBJ databases">
        <authorList>
            <person name="De Guttry C."/>
            <person name="Zahm M."/>
            <person name="Klopp C."/>
            <person name="Cabau C."/>
            <person name="Louis A."/>
            <person name="Berthelot C."/>
            <person name="Parey E."/>
            <person name="Roest Crollius H."/>
            <person name="Montfort J."/>
            <person name="Robinson-Rechavi M."/>
            <person name="Bucao C."/>
            <person name="Bouchez O."/>
            <person name="Gislard M."/>
            <person name="Lluch J."/>
            <person name="Milhes M."/>
            <person name="Lampietro C."/>
            <person name="Lopez Roques C."/>
            <person name="Donnadieu C."/>
            <person name="Braasch I."/>
            <person name="Desvignes T."/>
            <person name="Postlethwait J."/>
            <person name="Bobe J."/>
            <person name="Wedekind C."/>
            <person name="Guiguen Y."/>
        </authorList>
    </citation>
    <scope>NUCLEOTIDE SEQUENCE [LARGE SCALE GENOMIC DNA]</scope>
    <source>
        <strain evidence="2">Cs_M1</strain>
        <tissue evidence="2">Blood</tissue>
    </source>
</reference>
<sequence length="217" mass="22152">MISVVLLMCLLGYSLAAPAPDSGSDEQVAAHANEALRWMELYRMYGSLGQQAAPVQPSMLNGPAAAPAAPAQAPNFFYPPPPPMNSDEEAPAPRYGFYGGYYPYPGQAAPAAPAVPLNSDEVGEDAVAAEAEAEPAVDHAAEEPAVVDSAAPVDPAAAAPVDPAVEESIDVVIPAAVDIPATIDTVASDVIVVDPALITPIDNTMVAGTADPSLHVM</sequence>
<protein>
    <submittedName>
        <fullName evidence="2">Uncharacterized protein</fullName>
    </submittedName>
</protein>
<feature type="signal peptide" evidence="1">
    <location>
        <begin position="1"/>
        <end position="16"/>
    </location>
</feature>
<dbReference type="AlphaFoldDB" id="A0AAN8ND66"/>
<organism evidence="2 3">
    <name type="scientific">Coregonus suidteri</name>
    <dbReference type="NCBI Taxonomy" id="861788"/>
    <lineage>
        <taxon>Eukaryota</taxon>
        <taxon>Metazoa</taxon>
        <taxon>Chordata</taxon>
        <taxon>Craniata</taxon>
        <taxon>Vertebrata</taxon>
        <taxon>Euteleostomi</taxon>
        <taxon>Actinopterygii</taxon>
        <taxon>Neopterygii</taxon>
        <taxon>Teleostei</taxon>
        <taxon>Protacanthopterygii</taxon>
        <taxon>Salmoniformes</taxon>
        <taxon>Salmonidae</taxon>
        <taxon>Coregoninae</taxon>
        <taxon>Coregonus</taxon>
    </lineage>
</organism>
<feature type="chain" id="PRO_5042973168" evidence="1">
    <location>
        <begin position="17"/>
        <end position="217"/>
    </location>
</feature>
<comment type="caution">
    <text evidence="2">The sequence shown here is derived from an EMBL/GenBank/DDBJ whole genome shotgun (WGS) entry which is preliminary data.</text>
</comment>
<keyword evidence="1" id="KW-0732">Signal</keyword>
<name>A0AAN8ND66_9TELE</name>
<gene>
    <name evidence="2" type="ORF">J4Q44_G00043780</name>
</gene>
<accession>A0AAN8ND66</accession>
<proteinExistence type="predicted"/>
<evidence type="ECO:0000313" key="3">
    <source>
        <dbReference type="Proteomes" id="UP001356427"/>
    </source>
</evidence>
<evidence type="ECO:0000313" key="2">
    <source>
        <dbReference type="EMBL" id="KAK6325036.1"/>
    </source>
</evidence>
<keyword evidence="3" id="KW-1185">Reference proteome</keyword>
<dbReference type="EMBL" id="JAGTTL010000003">
    <property type="protein sequence ID" value="KAK6325036.1"/>
    <property type="molecule type" value="Genomic_DNA"/>
</dbReference>